<proteinExistence type="predicted"/>
<dbReference type="EMBL" id="CP015124">
    <property type="protein sequence ID" value="ANP37082.1"/>
    <property type="molecule type" value="Genomic_DNA"/>
</dbReference>
<dbReference type="InterPro" id="IPR047057">
    <property type="entry name" value="MerR_fam"/>
</dbReference>
<evidence type="ECO:0000313" key="5">
    <source>
        <dbReference type="EMBL" id="MDE4166649.1"/>
    </source>
</evidence>
<dbReference type="PATRIC" id="fig|60890.4.peg.2124"/>
<organism evidence="4 6">
    <name type="scientific">Phaeobacter gallaeciensis</name>
    <dbReference type="NCBI Taxonomy" id="60890"/>
    <lineage>
        <taxon>Bacteria</taxon>
        <taxon>Pseudomonadati</taxon>
        <taxon>Pseudomonadota</taxon>
        <taxon>Alphaproteobacteria</taxon>
        <taxon>Rhodobacterales</taxon>
        <taxon>Roseobacteraceae</taxon>
        <taxon>Phaeobacter</taxon>
    </lineage>
</organism>
<dbReference type="Gene3D" id="1.10.1660.10">
    <property type="match status" value="1"/>
</dbReference>
<accession>A0A1B0ZSD9</accession>
<dbReference type="PRINTS" id="PR00040">
    <property type="entry name" value="HTHMERR"/>
</dbReference>
<dbReference type="Proteomes" id="UP001218364">
    <property type="component" value="Unassembled WGS sequence"/>
</dbReference>
<sequence>MFSIGALSKATGVKVPTIRYYEEIGLLPPAGRNAGNQRRYGQDGLEALGFIKHARDLGFALEDIKVLMALDGELGEDCAEANRIARAQLDQVRARIARLQQLASELERISHLCDGGNGGHCKVLTALGDHSQCAADHGPVRRAD</sequence>
<keyword evidence="6" id="KW-1185">Reference proteome</keyword>
<evidence type="ECO:0000256" key="1">
    <source>
        <dbReference type="ARBA" id="ARBA00023125"/>
    </source>
</evidence>
<gene>
    <name evidence="4" type="ORF">JL2886_02191</name>
    <name evidence="5" type="ORF">PXK24_13190</name>
</gene>
<dbReference type="PROSITE" id="PS00552">
    <property type="entry name" value="HTH_MERR_1"/>
    <property type="match status" value="1"/>
</dbReference>
<dbReference type="InterPro" id="IPR000551">
    <property type="entry name" value="MerR-type_HTH_dom"/>
</dbReference>
<evidence type="ECO:0000313" key="7">
    <source>
        <dbReference type="Proteomes" id="UP001218364"/>
    </source>
</evidence>
<evidence type="ECO:0000313" key="4">
    <source>
        <dbReference type="EMBL" id="ANP37082.1"/>
    </source>
</evidence>
<dbReference type="GO" id="GO:0003677">
    <property type="term" value="F:DNA binding"/>
    <property type="evidence" value="ECO:0007669"/>
    <property type="project" value="UniProtKB-KW"/>
</dbReference>
<keyword evidence="1" id="KW-0238">DNA-binding</keyword>
<dbReference type="PANTHER" id="PTHR30204:SF92">
    <property type="entry name" value="HTH-TYPE TRANSCRIPTIONAL REGULATOR ZNTR"/>
    <property type="match status" value="1"/>
</dbReference>
<dbReference type="RefSeq" id="WP_065271956.1">
    <property type="nucleotide sequence ID" value="NZ_CP015124.1"/>
</dbReference>
<reference evidence="5 7" key="2">
    <citation type="submission" date="2023-02" db="EMBL/GenBank/DDBJ databases">
        <title>Population genomics of bacteria associated with diatom.</title>
        <authorList>
            <person name="Xie J."/>
            <person name="Wang H."/>
        </authorList>
    </citation>
    <scope>NUCLEOTIDE SEQUENCE [LARGE SCALE GENOMIC DNA]</scope>
    <source>
        <strain evidence="5 7">PT47_8</strain>
    </source>
</reference>
<dbReference type="AlphaFoldDB" id="A0A1B0ZSD9"/>
<feature type="coiled-coil region" evidence="2">
    <location>
        <begin position="82"/>
        <end position="109"/>
    </location>
</feature>
<dbReference type="EMBL" id="JARCJK010000006">
    <property type="protein sequence ID" value="MDE4166649.1"/>
    <property type="molecule type" value="Genomic_DNA"/>
</dbReference>
<dbReference type="Pfam" id="PF13411">
    <property type="entry name" value="MerR_1"/>
    <property type="match status" value="1"/>
</dbReference>
<dbReference type="Proteomes" id="UP000092565">
    <property type="component" value="Chromosome"/>
</dbReference>
<reference evidence="4 6" key="1">
    <citation type="submission" date="2016-04" db="EMBL/GenBank/DDBJ databases">
        <authorList>
            <person name="Evans L.H."/>
            <person name="Alamgir A."/>
            <person name="Owens N."/>
            <person name="Weber N.D."/>
            <person name="Virtaneva K."/>
            <person name="Barbian K."/>
            <person name="Babar A."/>
            <person name="Rosenke K."/>
        </authorList>
    </citation>
    <scope>NUCLEOTIDE SEQUENCE [LARGE SCALE GENOMIC DNA]</scope>
    <source>
        <strain evidence="4 6">JL2886</strain>
    </source>
</reference>
<dbReference type="GO" id="GO:0003700">
    <property type="term" value="F:DNA-binding transcription factor activity"/>
    <property type="evidence" value="ECO:0007669"/>
    <property type="project" value="InterPro"/>
</dbReference>
<evidence type="ECO:0000313" key="6">
    <source>
        <dbReference type="Proteomes" id="UP000092565"/>
    </source>
</evidence>
<dbReference type="PROSITE" id="PS50937">
    <property type="entry name" value="HTH_MERR_2"/>
    <property type="match status" value="1"/>
</dbReference>
<feature type="domain" description="HTH merR-type" evidence="3">
    <location>
        <begin position="1"/>
        <end position="70"/>
    </location>
</feature>
<evidence type="ECO:0000259" key="3">
    <source>
        <dbReference type="PROSITE" id="PS50937"/>
    </source>
</evidence>
<dbReference type="SUPFAM" id="SSF46955">
    <property type="entry name" value="Putative DNA-binding domain"/>
    <property type="match status" value="1"/>
</dbReference>
<keyword evidence="2" id="KW-0175">Coiled coil</keyword>
<dbReference type="SMART" id="SM00422">
    <property type="entry name" value="HTH_MERR"/>
    <property type="match status" value="1"/>
</dbReference>
<dbReference type="CDD" id="cd04785">
    <property type="entry name" value="HTH_CadR-PbrR-like"/>
    <property type="match status" value="1"/>
</dbReference>
<evidence type="ECO:0000256" key="2">
    <source>
        <dbReference type="SAM" id="Coils"/>
    </source>
</evidence>
<dbReference type="InterPro" id="IPR009061">
    <property type="entry name" value="DNA-bd_dom_put_sf"/>
</dbReference>
<protein>
    <submittedName>
        <fullName evidence="5">Helix-turn-helix domain-containing protein</fullName>
    </submittedName>
    <submittedName>
        <fullName evidence="4">Transcriptional regulator</fullName>
    </submittedName>
</protein>
<dbReference type="OrthoDB" id="9802944at2"/>
<name>A0A1B0ZSD9_9RHOB</name>
<dbReference type="PANTHER" id="PTHR30204">
    <property type="entry name" value="REDOX-CYCLING DRUG-SENSING TRANSCRIPTIONAL ACTIVATOR SOXR"/>
    <property type="match status" value="1"/>
</dbReference>